<dbReference type="Proteomes" id="UP000594903">
    <property type="component" value="Chromosome"/>
</dbReference>
<evidence type="ECO:0000313" key="4">
    <source>
        <dbReference type="Proteomes" id="UP000594903"/>
    </source>
</evidence>
<dbReference type="InterPro" id="IPR042098">
    <property type="entry name" value="TauD-like_sf"/>
</dbReference>
<name>A0A7T3BNU4_9BURK</name>
<keyword evidence="3" id="KW-0223">Dioxygenase</keyword>
<evidence type="ECO:0000256" key="1">
    <source>
        <dbReference type="ARBA" id="ARBA00023002"/>
    </source>
</evidence>
<dbReference type="SUPFAM" id="SSF51197">
    <property type="entry name" value="Clavaminate synthase-like"/>
    <property type="match status" value="1"/>
</dbReference>
<keyword evidence="4" id="KW-1185">Reference proteome</keyword>
<organism evidence="3 4">
    <name type="scientific">Oligella ureolytica</name>
    <dbReference type="NCBI Taxonomy" id="90244"/>
    <lineage>
        <taxon>Bacteria</taxon>
        <taxon>Pseudomonadati</taxon>
        <taxon>Pseudomonadota</taxon>
        <taxon>Betaproteobacteria</taxon>
        <taxon>Burkholderiales</taxon>
        <taxon>Alcaligenaceae</taxon>
        <taxon>Oligella</taxon>
    </lineage>
</organism>
<feature type="domain" description="TauD/TfdA-like" evidence="2">
    <location>
        <begin position="55"/>
        <end position="185"/>
    </location>
</feature>
<dbReference type="GO" id="GO:0051213">
    <property type="term" value="F:dioxygenase activity"/>
    <property type="evidence" value="ECO:0007669"/>
    <property type="project" value="UniProtKB-KW"/>
</dbReference>
<dbReference type="InterPro" id="IPR003819">
    <property type="entry name" value="TauD/TfdA-like"/>
</dbReference>
<dbReference type="Gene3D" id="3.60.130.10">
    <property type="entry name" value="Clavaminate synthase-like"/>
    <property type="match status" value="1"/>
</dbReference>
<dbReference type="RefSeq" id="WP_018575434.1">
    <property type="nucleotide sequence ID" value="NZ_CP065725.1"/>
</dbReference>
<accession>A0A7T3BNU4</accession>
<proteinExistence type="predicted"/>
<evidence type="ECO:0000259" key="2">
    <source>
        <dbReference type="Pfam" id="PF02668"/>
    </source>
</evidence>
<protein>
    <submittedName>
        <fullName evidence="3">TauD/TfdA family dioxygenase</fullName>
    </submittedName>
</protein>
<dbReference type="Pfam" id="PF02668">
    <property type="entry name" value="TauD"/>
    <property type="match status" value="1"/>
</dbReference>
<sequence>MSSILVSPIQDKCAWRGEVLRNRDDWIHTLSSETLAALDQGLEQLAAKGLNAPNFSRDDLHITTPEVQAEFDHISNELENGYGFVVIRGLDSTKYSEAEMANMYYMMGHFMGTPVTQNAQGDLLGYVQNIGDKNDKMTRVYQTNAYLPYHGDLSDVVGLLCIRKAKEGGLSSLVSTASVYSQLPRPKGTELVKASWVDQG</sequence>
<evidence type="ECO:0000313" key="3">
    <source>
        <dbReference type="EMBL" id="QPT39165.1"/>
    </source>
</evidence>
<gene>
    <name evidence="3" type="ORF">I6G29_08195</name>
</gene>
<dbReference type="EMBL" id="CP065725">
    <property type="protein sequence ID" value="QPT39165.1"/>
    <property type="molecule type" value="Genomic_DNA"/>
</dbReference>
<keyword evidence="1" id="KW-0560">Oxidoreductase</keyword>
<reference evidence="3 4" key="1">
    <citation type="submission" date="2020-12" db="EMBL/GenBank/DDBJ databases">
        <title>FDA dAtabase for Regulatory Grade micrObial Sequences (FDA-ARGOS): Supporting development and validation of Infectious Disease Dx tests.</title>
        <authorList>
            <person name="Sproer C."/>
            <person name="Gronow S."/>
            <person name="Severitt S."/>
            <person name="Schroder I."/>
            <person name="Tallon L."/>
            <person name="Sadzewicz L."/>
            <person name="Zhao X."/>
            <person name="Boylan J."/>
            <person name="Ott S."/>
            <person name="Bowen H."/>
            <person name="Vavikolanu K."/>
            <person name="Mehta A."/>
            <person name="Aluvathingal J."/>
            <person name="Nadendla S."/>
            <person name="Lowell S."/>
            <person name="Myers T."/>
            <person name="Yan Y."/>
            <person name="Sichtig H."/>
        </authorList>
    </citation>
    <scope>NUCLEOTIDE SEQUENCE [LARGE SCALE GENOMIC DNA]</scope>
    <source>
        <strain evidence="3 4">FDAARGOS_872</strain>
    </source>
</reference>